<name>R0BAK8_9FIRM</name>
<dbReference type="RefSeq" id="WP_002571382.1">
    <property type="nucleotide sequence ID" value="NZ_KB851149.1"/>
</dbReference>
<dbReference type="HOGENOM" id="CLU_2631855_0_0_9"/>
<protein>
    <submittedName>
        <fullName evidence="1">Uncharacterized protein</fullName>
    </submittedName>
</protein>
<dbReference type="EMBL" id="AGYG01000008">
    <property type="protein sequence ID" value="ENZ42044.1"/>
    <property type="molecule type" value="Genomic_DNA"/>
</dbReference>
<reference evidence="1 2" key="1">
    <citation type="submission" date="2013-01" db="EMBL/GenBank/DDBJ databases">
        <title>The Genome Sequence of Clostridium bolteae 90B8.</title>
        <authorList>
            <consortium name="The Broad Institute Genome Sequencing Platform"/>
            <person name="Earl A."/>
            <person name="Ward D."/>
            <person name="Feldgarden M."/>
            <person name="Gevers D."/>
            <person name="Courvalin P."/>
            <person name="Lambert T."/>
            <person name="Walker B."/>
            <person name="Young S.K."/>
            <person name="Zeng Q."/>
            <person name="Gargeya S."/>
            <person name="Fitzgerald M."/>
            <person name="Haas B."/>
            <person name="Abouelleil A."/>
            <person name="Alvarado L."/>
            <person name="Arachchi H.M."/>
            <person name="Berlin A.M."/>
            <person name="Chapman S.B."/>
            <person name="Dewar J."/>
            <person name="Goldberg J."/>
            <person name="Griggs A."/>
            <person name="Gujja S."/>
            <person name="Hansen M."/>
            <person name="Howarth C."/>
            <person name="Imamovic A."/>
            <person name="Larimer J."/>
            <person name="McCowan C."/>
            <person name="Murphy C."/>
            <person name="Neiman D."/>
            <person name="Pearson M."/>
            <person name="Priest M."/>
            <person name="Roberts A."/>
            <person name="Saif S."/>
            <person name="Shea T."/>
            <person name="Sisk P."/>
            <person name="Sykes S."/>
            <person name="Wortman J."/>
            <person name="Nusbaum C."/>
            <person name="Birren B."/>
        </authorList>
    </citation>
    <scope>NUCLEOTIDE SEQUENCE [LARGE SCALE GENOMIC DNA]</scope>
    <source>
        <strain evidence="1 2">90B8</strain>
    </source>
</reference>
<dbReference type="Proteomes" id="UP000013041">
    <property type="component" value="Unassembled WGS sequence"/>
</dbReference>
<evidence type="ECO:0000313" key="1">
    <source>
        <dbReference type="EMBL" id="ENZ42044.1"/>
    </source>
</evidence>
<sequence>MRNRNVAWRNSFEARPIGRMNLWYVQVIWGKKRSFMNNLERGTSGVADSIIRSLLNSFIQFRRRKNGACRETAKCEK</sequence>
<gene>
    <name evidence="1" type="ORF">HMPREF1097_01084</name>
</gene>
<dbReference type="AlphaFoldDB" id="R0BAK8"/>
<proteinExistence type="predicted"/>
<evidence type="ECO:0000313" key="2">
    <source>
        <dbReference type="Proteomes" id="UP000013041"/>
    </source>
</evidence>
<organism evidence="1 2">
    <name type="scientific">Enterocloster bolteae 90B8</name>
    <dbReference type="NCBI Taxonomy" id="997897"/>
    <lineage>
        <taxon>Bacteria</taxon>
        <taxon>Bacillati</taxon>
        <taxon>Bacillota</taxon>
        <taxon>Clostridia</taxon>
        <taxon>Lachnospirales</taxon>
        <taxon>Lachnospiraceae</taxon>
        <taxon>Enterocloster</taxon>
    </lineage>
</organism>
<accession>R0BAK8</accession>
<comment type="caution">
    <text evidence="1">The sequence shown here is derived from an EMBL/GenBank/DDBJ whole genome shotgun (WGS) entry which is preliminary data.</text>
</comment>